<gene>
    <name evidence="1" type="ORF">FEG63_21260</name>
</gene>
<comment type="caution">
    <text evidence="1">The sequence shown here is derived from an EMBL/GenBank/DDBJ whole genome shotgun (WGS) entry which is preliminary data.</text>
</comment>
<accession>A0ABX2JWG4</accession>
<keyword evidence="2" id="KW-1185">Reference proteome</keyword>
<organism evidence="1 2">
    <name type="scientific">Mycolicibacterium sphagni</name>
    <dbReference type="NCBI Taxonomy" id="1786"/>
    <lineage>
        <taxon>Bacteria</taxon>
        <taxon>Bacillati</taxon>
        <taxon>Actinomycetota</taxon>
        <taxon>Actinomycetes</taxon>
        <taxon>Mycobacteriales</taxon>
        <taxon>Mycobacteriaceae</taxon>
        <taxon>Mycolicibacterium</taxon>
    </lineage>
</organism>
<sequence length="154" mass="17215">MHISITVAIDGSHDVNELPAAVGRALEPYGDVDQVVDAVTASGRWEGWIAGGRRVANHWILTHQSHVDTASPPWQWPNQGRGYIARLHDIEPTSLTATTGYIDLDGSWHDSGRLFFPAALAPDDPEVRRWRFDYSAWIATVPENTWLILIDAHR</sequence>
<dbReference type="RefSeq" id="WP_174399811.1">
    <property type="nucleotide sequence ID" value="NZ_VBSB01000014.1"/>
</dbReference>
<dbReference type="EMBL" id="VBSB01000014">
    <property type="protein sequence ID" value="NTY62079.1"/>
    <property type="molecule type" value="Genomic_DNA"/>
</dbReference>
<dbReference type="Proteomes" id="UP000708347">
    <property type="component" value="Unassembled WGS sequence"/>
</dbReference>
<protein>
    <submittedName>
        <fullName evidence="1">Uncharacterized protein</fullName>
    </submittedName>
</protein>
<name>A0ABX2JWG4_9MYCO</name>
<reference evidence="1 2" key="1">
    <citation type="submission" date="2019-05" db="EMBL/GenBank/DDBJ databases">
        <title>Mycolicibacterium sphagni ENV482 genome assembly.</title>
        <authorList>
            <person name="Chen W."/>
            <person name="Faulkner N.W."/>
            <person name="Hyman M.R."/>
        </authorList>
    </citation>
    <scope>NUCLEOTIDE SEQUENCE [LARGE SCALE GENOMIC DNA]</scope>
    <source>
        <strain evidence="1 2">ENV482</strain>
    </source>
</reference>
<evidence type="ECO:0000313" key="2">
    <source>
        <dbReference type="Proteomes" id="UP000708347"/>
    </source>
</evidence>
<evidence type="ECO:0000313" key="1">
    <source>
        <dbReference type="EMBL" id="NTY62079.1"/>
    </source>
</evidence>
<proteinExistence type="predicted"/>